<dbReference type="AlphaFoldDB" id="A0A811G2N7"/>
<dbReference type="RefSeq" id="WP_072564713.1">
    <property type="nucleotide sequence ID" value="NZ_CP040520.1"/>
</dbReference>
<reference evidence="2 3" key="1">
    <citation type="submission" date="2020-02" db="EMBL/GenBank/DDBJ databases">
        <authorList>
            <person name="Brisse S."/>
        </authorList>
    </citation>
    <scope>NUCLEOTIDE SEQUENCE [LARGE SCALE GENOMIC DNA]</scope>
    <source>
        <strain evidence="2">CIP107547</strain>
    </source>
</reference>
<evidence type="ECO:0000313" key="2">
    <source>
        <dbReference type="EMBL" id="CAB0594900.1"/>
    </source>
</evidence>
<gene>
    <name evidence="2" type="ORF">CIP107547_00944</name>
</gene>
<evidence type="ECO:0000259" key="1">
    <source>
        <dbReference type="Pfam" id="PF13443"/>
    </source>
</evidence>
<organism evidence="2 3">
    <name type="scientific">Corynebacterium diphtheriae</name>
    <dbReference type="NCBI Taxonomy" id="1717"/>
    <lineage>
        <taxon>Bacteria</taxon>
        <taxon>Bacillati</taxon>
        <taxon>Actinomycetota</taxon>
        <taxon>Actinomycetes</taxon>
        <taxon>Mycobacteriales</taxon>
        <taxon>Corynebacteriaceae</taxon>
        <taxon>Corynebacterium</taxon>
    </lineage>
</organism>
<comment type="caution">
    <text evidence="2">The sequence shown here is derived from an EMBL/GenBank/DDBJ whole genome shotgun (WGS) entry which is preliminary data.</text>
</comment>
<dbReference type="SUPFAM" id="SSF47413">
    <property type="entry name" value="lambda repressor-like DNA-binding domains"/>
    <property type="match status" value="1"/>
</dbReference>
<sequence>MRIQYNKLWKILIDKNMNKVQLREAAGISSNSLAKLGKNEPVRMDVLMKIATVLNCRVEELFETVNESTSIDR</sequence>
<proteinExistence type="predicted"/>
<dbReference type="Pfam" id="PF13443">
    <property type="entry name" value="HTH_26"/>
    <property type="match status" value="1"/>
</dbReference>
<evidence type="ECO:0000313" key="3">
    <source>
        <dbReference type="Proteomes" id="UP000480222"/>
    </source>
</evidence>
<dbReference type="InterPro" id="IPR001387">
    <property type="entry name" value="Cro/C1-type_HTH"/>
</dbReference>
<dbReference type="InterPro" id="IPR010982">
    <property type="entry name" value="Lambda_DNA-bd_dom_sf"/>
</dbReference>
<dbReference type="EMBL" id="CADDAV010000010">
    <property type="protein sequence ID" value="CAB0594900.1"/>
    <property type="molecule type" value="Genomic_DNA"/>
</dbReference>
<dbReference type="GO" id="GO:0003677">
    <property type="term" value="F:DNA binding"/>
    <property type="evidence" value="ECO:0007669"/>
    <property type="project" value="InterPro"/>
</dbReference>
<dbReference type="CDD" id="cd00093">
    <property type="entry name" value="HTH_XRE"/>
    <property type="match status" value="1"/>
</dbReference>
<feature type="domain" description="HTH cro/C1-type" evidence="1">
    <location>
        <begin position="7"/>
        <end position="66"/>
    </location>
</feature>
<name>A0A811G2N7_CORDP</name>
<protein>
    <submittedName>
        <fullName evidence="2">XRE family transcriptional regulator</fullName>
    </submittedName>
</protein>
<accession>A0A811G2N7</accession>
<dbReference type="Proteomes" id="UP000480222">
    <property type="component" value="Unassembled WGS sequence"/>
</dbReference>
<dbReference type="Gene3D" id="1.10.260.40">
    <property type="entry name" value="lambda repressor-like DNA-binding domains"/>
    <property type="match status" value="1"/>
</dbReference>